<dbReference type="Pfam" id="PF02190">
    <property type="entry name" value="LON_substr_bdg"/>
    <property type="match status" value="1"/>
</dbReference>
<dbReference type="Gene3D" id="1.10.4060.10">
    <property type="entry name" value="BPP1347 like domain"/>
    <property type="match status" value="1"/>
</dbReference>
<dbReference type="AlphaFoldDB" id="A0A8J3ARZ0"/>
<dbReference type="PROSITE" id="PS51787">
    <property type="entry name" value="LON_N"/>
    <property type="match status" value="1"/>
</dbReference>
<dbReference type="PANTHER" id="PTHR46732">
    <property type="entry name" value="ATP-DEPENDENT PROTEASE LA (LON) DOMAIN PROTEIN"/>
    <property type="match status" value="1"/>
</dbReference>
<keyword evidence="2" id="KW-0645">Protease</keyword>
<proteinExistence type="predicted"/>
<dbReference type="EMBL" id="BMDI01000002">
    <property type="protein sequence ID" value="GGI19998.1"/>
    <property type="molecule type" value="Genomic_DNA"/>
</dbReference>
<gene>
    <name evidence="2" type="ORF">GCM10008066_21830</name>
</gene>
<name>A0A8J3ARZ0_9BURK</name>
<comment type="caution">
    <text evidence="2">The sequence shown here is derived from an EMBL/GenBank/DDBJ whole genome shotgun (WGS) entry which is preliminary data.</text>
</comment>
<dbReference type="SUPFAM" id="SSF88697">
    <property type="entry name" value="PUA domain-like"/>
    <property type="match status" value="1"/>
</dbReference>
<dbReference type="GO" id="GO:0006508">
    <property type="term" value="P:proteolysis"/>
    <property type="evidence" value="ECO:0007669"/>
    <property type="project" value="UniProtKB-KW"/>
</dbReference>
<dbReference type="Proteomes" id="UP000642180">
    <property type="component" value="Unassembled WGS sequence"/>
</dbReference>
<dbReference type="Gene3D" id="2.30.130.40">
    <property type="entry name" value="LON domain-like"/>
    <property type="match status" value="1"/>
</dbReference>
<evidence type="ECO:0000313" key="3">
    <source>
        <dbReference type="Proteomes" id="UP000642180"/>
    </source>
</evidence>
<keyword evidence="3" id="KW-1185">Reference proteome</keyword>
<dbReference type="SMART" id="SM00464">
    <property type="entry name" value="LON"/>
    <property type="match status" value="1"/>
</dbReference>
<dbReference type="InterPro" id="IPR003111">
    <property type="entry name" value="Lon_prtase_N"/>
</dbReference>
<evidence type="ECO:0000313" key="2">
    <source>
        <dbReference type="EMBL" id="GGI19998.1"/>
    </source>
</evidence>
<keyword evidence="2" id="KW-0378">Hydrolase</keyword>
<dbReference type="InterPro" id="IPR015947">
    <property type="entry name" value="PUA-like_sf"/>
</dbReference>
<feature type="domain" description="Lon N-terminal" evidence="1">
    <location>
        <begin position="5"/>
        <end position="206"/>
    </location>
</feature>
<evidence type="ECO:0000259" key="1">
    <source>
        <dbReference type="PROSITE" id="PS51787"/>
    </source>
</evidence>
<dbReference type="InterPro" id="IPR046336">
    <property type="entry name" value="Lon_prtase_N_sf"/>
</dbReference>
<accession>A0A8J3ARZ0</accession>
<dbReference type="PANTHER" id="PTHR46732:SF8">
    <property type="entry name" value="ATP-DEPENDENT PROTEASE LA (LON) DOMAIN PROTEIN"/>
    <property type="match status" value="1"/>
</dbReference>
<reference evidence="3" key="1">
    <citation type="journal article" date="2019" name="Int. J. Syst. Evol. Microbiol.">
        <title>The Global Catalogue of Microorganisms (GCM) 10K type strain sequencing project: providing services to taxonomists for standard genome sequencing and annotation.</title>
        <authorList>
            <consortium name="The Broad Institute Genomics Platform"/>
            <consortium name="The Broad Institute Genome Sequencing Center for Infectious Disease"/>
            <person name="Wu L."/>
            <person name="Ma J."/>
        </authorList>
    </citation>
    <scope>NUCLEOTIDE SEQUENCE [LARGE SCALE GENOMIC DNA]</scope>
    <source>
        <strain evidence="3">CCM 2767</strain>
    </source>
</reference>
<sequence>MTDRSDWIPLFPLNTVLFPDGILPLRVFETRYMDMVRDCMKRGIPFGIVLIRSGAEVGGVAEPEDIGCMAHILDWDAEQLGVLLLRTQGGQRFRIIETRVCADNHIEARVEMIDADQPMPITPLHTAAARALELIVDDITSRGEVETGEAFGNPFPAHFHYDDTGWVANRWSEILPIPLQAKQRLLALNDAHSRMTIVHQYLQQHHII</sequence>
<dbReference type="GO" id="GO:0008233">
    <property type="term" value="F:peptidase activity"/>
    <property type="evidence" value="ECO:0007669"/>
    <property type="project" value="UniProtKB-KW"/>
</dbReference>
<organism evidence="2 3">
    <name type="scientific">Oxalicibacterium faecigallinarum</name>
    <dbReference type="NCBI Taxonomy" id="573741"/>
    <lineage>
        <taxon>Bacteria</taxon>
        <taxon>Pseudomonadati</taxon>
        <taxon>Pseudomonadota</taxon>
        <taxon>Betaproteobacteria</taxon>
        <taxon>Burkholderiales</taxon>
        <taxon>Oxalobacteraceae</taxon>
        <taxon>Oxalicibacterium</taxon>
    </lineage>
</organism>
<dbReference type="RefSeq" id="WP_188381387.1">
    <property type="nucleotide sequence ID" value="NZ_BMDI01000002.1"/>
</dbReference>
<protein>
    <submittedName>
        <fullName evidence="2">ATP-dependent protease</fullName>
    </submittedName>
</protein>